<keyword evidence="6" id="KW-1185">Reference proteome</keyword>
<dbReference type="Proteomes" id="UP000198510">
    <property type="component" value="Unassembled WGS sequence"/>
</dbReference>
<evidence type="ECO:0000313" key="5">
    <source>
        <dbReference type="EMBL" id="SDM51933.1"/>
    </source>
</evidence>
<sequence>MVFRFSATPDFDFLAQFALQLQVPVANGQLVIPPWLGQGYLRKYRFGSDFKVVFHHYTLKEELTIQRQAAGDGNDLVTMFFYRHEQPVEIAYNQDPSVRFSQRDHSAIQVTSNDLSSSIRFPAHHTIHYVVVGVRAARLKALLAESTQHPVLDTITRSGSSFLYYERMDADTKWLLKKLEEIDMNEPLSDFYLQVKVQELLYLLFRTLALRGHRTYQSLSSADVERLLQVRDALLRELSVPPVLRELAQTAAMSETKLKRLFKQTFGTTIYSYYQRARMEEAAFLLKQAHYSVAETGHALGFTNLSHFSRLFKQHYGVNPKRYSTS</sequence>
<dbReference type="InterPro" id="IPR020449">
    <property type="entry name" value="Tscrpt_reg_AraC-type_HTH"/>
</dbReference>
<dbReference type="PRINTS" id="PR00032">
    <property type="entry name" value="HTHARAC"/>
</dbReference>
<dbReference type="Pfam" id="PF12833">
    <property type="entry name" value="HTH_18"/>
    <property type="match status" value="1"/>
</dbReference>
<dbReference type="InterPro" id="IPR018062">
    <property type="entry name" value="HTH_AraC-typ_CS"/>
</dbReference>
<dbReference type="SMART" id="SM00342">
    <property type="entry name" value="HTH_ARAC"/>
    <property type="match status" value="1"/>
</dbReference>
<evidence type="ECO:0000256" key="2">
    <source>
        <dbReference type="ARBA" id="ARBA00023125"/>
    </source>
</evidence>
<dbReference type="InterPro" id="IPR053142">
    <property type="entry name" value="PchR_regulatory_protein"/>
</dbReference>
<dbReference type="SUPFAM" id="SSF46689">
    <property type="entry name" value="Homeodomain-like"/>
    <property type="match status" value="2"/>
</dbReference>
<reference evidence="5 6" key="1">
    <citation type="submission" date="2016-10" db="EMBL/GenBank/DDBJ databases">
        <authorList>
            <person name="de Groot N.N."/>
        </authorList>
    </citation>
    <scope>NUCLEOTIDE SEQUENCE [LARGE SCALE GENOMIC DNA]</scope>
    <source>
        <strain evidence="5 6">DSM 25186</strain>
    </source>
</reference>
<dbReference type="PROSITE" id="PS01124">
    <property type="entry name" value="HTH_ARAC_FAMILY_2"/>
    <property type="match status" value="1"/>
</dbReference>
<dbReference type="Gene3D" id="1.10.10.60">
    <property type="entry name" value="Homeodomain-like"/>
    <property type="match status" value="2"/>
</dbReference>
<keyword evidence="2 5" id="KW-0238">DNA-binding</keyword>
<evidence type="ECO:0000256" key="1">
    <source>
        <dbReference type="ARBA" id="ARBA00023015"/>
    </source>
</evidence>
<dbReference type="OrthoDB" id="1156172at2"/>
<gene>
    <name evidence="5" type="ORF">SAMN05421823_11512</name>
</gene>
<evidence type="ECO:0000259" key="4">
    <source>
        <dbReference type="PROSITE" id="PS01124"/>
    </source>
</evidence>
<dbReference type="PANTHER" id="PTHR47893">
    <property type="entry name" value="REGULATORY PROTEIN PCHR"/>
    <property type="match status" value="1"/>
</dbReference>
<dbReference type="AlphaFoldDB" id="A0A1G9TW99"/>
<accession>A0A1G9TW99</accession>
<dbReference type="EMBL" id="FNFO01000015">
    <property type="protein sequence ID" value="SDM51933.1"/>
    <property type="molecule type" value="Genomic_DNA"/>
</dbReference>
<dbReference type="GO" id="GO:0003700">
    <property type="term" value="F:DNA-binding transcription factor activity"/>
    <property type="evidence" value="ECO:0007669"/>
    <property type="project" value="InterPro"/>
</dbReference>
<dbReference type="GO" id="GO:0043565">
    <property type="term" value="F:sequence-specific DNA binding"/>
    <property type="evidence" value="ECO:0007669"/>
    <property type="project" value="InterPro"/>
</dbReference>
<protein>
    <submittedName>
        <fullName evidence="5">AraC-type DNA-binding protein</fullName>
    </submittedName>
</protein>
<proteinExistence type="predicted"/>
<dbReference type="PANTHER" id="PTHR47893:SF1">
    <property type="entry name" value="REGULATORY PROTEIN PCHR"/>
    <property type="match status" value="1"/>
</dbReference>
<name>A0A1G9TW99_9BACT</name>
<keyword evidence="3" id="KW-0804">Transcription</keyword>
<evidence type="ECO:0000313" key="6">
    <source>
        <dbReference type="Proteomes" id="UP000198510"/>
    </source>
</evidence>
<feature type="domain" description="HTH araC/xylS-type" evidence="4">
    <location>
        <begin position="228"/>
        <end position="326"/>
    </location>
</feature>
<evidence type="ECO:0000256" key="3">
    <source>
        <dbReference type="ARBA" id="ARBA00023163"/>
    </source>
</evidence>
<organism evidence="5 6">
    <name type="scientific">Catalinimonas alkaloidigena</name>
    <dbReference type="NCBI Taxonomy" id="1075417"/>
    <lineage>
        <taxon>Bacteria</taxon>
        <taxon>Pseudomonadati</taxon>
        <taxon>Bacteroidota</taxon>
        <taxon>Cytophagia</taxon>
        <taxon>Cytophagales</taxon>
        <taxon>Catalimonadaceae</taxon>
        <taxon>Catalinimonas</taxon>
    </lineage>
</organism>
<dbReference type="InterPro" id="IPR018060">
    <property type="entry name" value="HTH_AraC"/>
</dbReference>
<dbReference type="PROSITE" id="PS00041">
    <property type="entry name" value="HTH_ARAC_FAMILY_1"/>
    <property type="match status" value="1"/>
</dbReference>
<keyword evidence="1" id="KW-0805">Transcription regulation</keyword>
<dbReference type="InterPro" id="IPR009057">
    <property type="entry name" value="Homeodomain-like_sf"/>
</dbReference>
<dbReference type="STRING" id="1075417.SAMN05421823_11512"/>